<dbReference type="AlphaFoldDB" id="A0A1G9M2X6"/>
<feature type="transmembrane region" description="Helical" evidence="1">
    <location>
        <begin position="12"/>
        <end position="28"/>
    </location>
</feature>
<dbReference type="EMBL" id="FNGW01000003">
    <property type="protein sequence ID" value="SDL68473.1"/>
    <property type="molecule type" value="Genomic_DNA"/>
</dbReference>
<keyword evidence="1" id="KW-0812">Transmembrane</keyword>
<evidence type="ECO:0000256" key="1">
    <source>
        <dbReference type="SAM" id="Phobius"/>
    </source>
</evidence>
<dbReference type="NCBIfam" id="TIGR02532">
    <property type="entry name" value="IV_pilin_GFxxxE"/>
    <property type="match status" value="1"/>
</dbReference>
<protein>
    <submittedName>
        <fullName evidence="2">Prepilin-type N-terminal cleavage/methylation domain-containing protein</fullName>
    </submittedName>
</protein>
<evidence type="ECO:0000313" key="3">
    <source>
        <dbReference type="Proteomes" id="UP000199068"/>
    </source>
</evidence>
<sequence>MSKKILQKKDMQMIGIMIAIGFIIDIILDNGMEIASLLFTSYACHRGLTTVLKNSKEYKNYIFFDEQKYNNGLKKFIIIVDIYIVIRIFSILMTKYNGFTMLELLLVLVIFVPYESYLGRKYIKNIRDKEKNIERVLIKNKTLVAVILAIFIGFTMYIVNFTSKIKFTNHMNFLEYEYKLTYDEDDKRVLDIKTSSHHTKTEETNRNTEYFEDYIITAKKVFTNYVYKIYAFVSMTIMFILVLTQCFSGNKEKKTVSILSNLFLVIGIIFAIIALNPNLNYAEQDLNVYINEYLE</sequence>
<feature type="transmembrane region" description="Helical" evidence="1">
    <location>
        <begin position="140"/>
        <end position="159"/>
    </location>
</feature>
<keyword evidence="3" id="KW-1185">Reference proteome</keyword>
<feature type="transmembrane region" description="Helical" evidence="1">
    <location>
        <begin position="99"/>
        <end position="119"/>
    </location>
</feature>
<organism evidence="2 3">
    <name type="scientific">Romboutsia lituseburensis DSM 797</name>
    <dbReference type="NCBI Taxonomy" id="1121325"/>
    <lineage>
        <taxon>Bacteria</taxon>
        <taxon>Bacillati</taxon>
        <taxon>Bacillota</taxon>
        <taxon>Clostridia</taxon>
        <taxon>Peptostreptococcales</taxon>
        <taxon>Peptostreptococcaceae</taxon>
        <taxon>Romboutsia</taxon>
    </lineage>
</organism>
<evidence type="ECO:0000313" key="2">
    <source>
        <dbReference type="EMBL" id="SDL68473.1"/>
    </source>
</evidence>
<gene>
    <name evidence="2" type="ORF">SAMN04515677_10342</name>
</gene>
<proteinExistence type="predicted"/>
<accession>A0A1G9M2X6</accession>
<dbReference type="InterPro" id="IPR012902">
    <property type="entry name" value="N_methyl_site"/>
</dbReference>
<keyword evidence="1" id="KW-0472">Membrane</keyword>
<dbReference type="STRING" id="1121325.SAMN04515677_10342"/>
<feature type="transmembrane region" description="Helical" evidence="1">
    <location>
        <begin position="256"/>
        <end position="275"/>
    </location>
</feature>
<name>A0A1G9M2X6_9FIRM</name>
<dbReference type="Proteomes" id="UP000199068">
    <property type="component" value="Unassembled WGS sequence"/>
</dbReference>
<feature type="transmembrane region" description="Helical" evidence="1">
    <location>
        <begin position="225"/>
        <end position="244"/>
    </location>
</feature>
<reference evidence="2 3" key="1">
    <citation type="submission" date="2016-10" db="EMBL/GenBank/DDBJ databases">
        <authorList>
            <person name="de Groot N.N."/>
        </authorList>
    </citation>
    <scope>NUCLEOTIDE SEQUENCE [LARGE SCALE GENOMIC DNA]</scope>
    <source>
        <strain evidence="2 3">DSM 797</strain>
    </source>
</reference>
<dbReference type="RefSeq" id="WP_092724756.1">
    <property type="nucleotide sequence ID" value="NZ_FNGW01000003.1"/>
</dbReference>
<keyword evidence="1" id="KW-1133">Transmembrane helix</keyword>